<dbReference type="AlphaFoldDB" id="A0A382TZK4"/>
<name>A0A382TZK4_9ZZZZ</name>
<feature type="non-terminal residue" evidence="2">
    <location>
        <position position="1"/>
    </location>
</feature>
<proteinExistence type="predicted"/>
<gene>
    <name evidence="2" type="ORF">METZ01_LOCUS380334</name>
</gene>
<evidence type="ECO:0000313" key="2">
    <source>
        <dbReference type="EMBL" id="SVD27480.1"/>
    </source>
</evidence>
<sequence length="297" mass="32790">YEIEKDTIDFVEQTAEDLINAPNSKFMPDPKIAKDLSEDLRTIIGWTEEIKDVTSQIKKIGKGKTAEEKEKIKALKETRNELKEKLASVSLRNFKNTINRMMDGHDLLEATFDAAIKQEKLNPAMVEHLIRSSTDQIFGHLARPAFGAIGGFTASQFFADTEDGYGSTVAWTVGGAALMKWQGKIQTASISRLNKETGEMVINDQWRKWMSHTNLKFLTASSVSTKLDSLGGVGKIVGNLLFNRPGGGTHSIESRAFEEMTAWNLNLSKILGISRNDNDVLTTAGEAFSTGIENESA</sequence>
<dbReference type="EMBL" id="UINC01140369">
    <property type="protein sequence ID" value="SVD27480.1"/>
    <property type="molecule type" value="Genomic_DNA"/>
</dbReference>
<keyword evidence="1" id="KW-0175">Coiled coil</keyword>
<reference evidence="2" key="1">
    <citation type="submission" date="2018-05" db="EMBL/GenBank/DDBJ databases">
        <authorList>
            <person name="Lanie J.A."/>
            <person name="Ng W.-L."/>
            <person name="Kazmierczak K.M."/>
            <person name="Andrzejewski T.M."/>
            <person name="Davidsen T.M."/>
            <person name="Wayne K.J."/>
            <person name="Tettelin H."/>
            <person name="Glass J.I."/>
            <person name="Rusch D."/>
            <person name="Podicherti R."/>
            <person name="Tsui H.-C.T."/>
            <person name="Winkler M.E."/>
        </authorList>
    </citation>
    <scope>NUCLEOTIDE SEQUENCE</scope>
</reference>
<feature type="non-terminal residue" evidence="2">
    <location>
        <position position="297"/>
    </location>
</feature>
<evidence type="ECO:0000256" key="1">
    <source>
        <dbReference type="SAM" id="Coils"/>
    </source>
</evidence>
<accession>A0A382TZK4</accession>
<feature type="coiled-coil region" evidence="1">
    <location>
        <begin position="65"/>
        <end position="92"/>
    </location>
</feature>
<protein>
    <submittedName>
        <fullName evidence="2">Uncharacterized protein</fullName>
    </submittedName>
</protein>
<organism evidence="2">
    <name type="scientific">marine metagenome</name>
    <dbReference type="NCBI Taxonomy" id="408172"/>
    <lineage>
        <taxon>unclassified sequences</taxon>
        <taxon>metagenomes</taxon>
        <taxon>ecological metagenomes</taxon>
    </lineage>
</organism>